<keyword evidence="1" id="KW-0732">Signal</keyword>
<evidence type="ECO:0000313" key="2">
    <source>
        <dbReference type="EMBL" id="AYG78733.1"/>
    </source>
</evidence>
<proteinExistence type="predicted"/>
<protein>
    <submittedName>
        <fullName evidence="2">Uncharacterized protein</fullName>
    </submittedName>
</protein>
<keyword evidence="3" id="KW-1185">Reference proteome</keyword>
<accession>A0A387H967</accession>
<sequence length="172" mass="17582">MYIRRRPLLLSGMLAASATLALSGTADAAVAKLSQSVAASQLAAAGVTHSSSGGCTTRSNAHCTSYDQINKATVDGLKTLKSASGCAINVTGGTEVGHASGTYSHYNGYKADTARNSCIDGYVTRSFTHISTRGDGATRWRSSAGNVYANEGSHWDITYCGGNTSCTAAASA</sequence>
<dbReference type="Proteomes" id="UP000271554">
    <property type="component" value="Chromosome"/>
</dbReference>
<dbReference type="RefSeq" id="WP_246033400.1">
    <property type="nucleotide sequence ID" value="NZ_CP032698.1"/>
</dbReference>
<feature type="chain" id="PRO_5017317398" evidence="1">
    <location>
        <begin position="29"/>
        <end position="172"/>
    </location>
</feature>
<dbReference type="KEGG" id="shun:DWB77_00841"/>
<feature type="signal peptide" evidence="1">
    <location>
        <begin position="1"/>
        <end position="28"/>
    </location>
</feature>
<reference evidence="2 3" key="1">
    <citation type="submission" date="2018-10" db="EMBL/GenBank/DDBJ databases">
        <title>Relationship between Morphology and Antimicrobial Activity in Streptomyces.</title>
        <authorList>
            <person name="Kang H.J."/>
            <person name="Kim S.B."/>
        </authorList>
    </citation>
    <scope>NUCLEOTIDE SEQUENCE [LARGE SCALE GENOMIC DNA]</scope>
    <source>
        <strain evidence="2 3">BH38</strain>
    </source>
</reference>
<name>A0A387H967_9ACTN</name>
<evidence type="ECO:0000256" key="1">
    <source>
        <dbReference type="SAM" id="SignalP"/>
    </source>
</evidence>
<gene>
    <name evidence="2" type="ORF">DWB77_00841</name>
</gene>
<organism evidence="2 3">
    <name type="scientific">Streptomyces hundungensis</name>
    <dbReference type="NCBI Taxonomy" id="1077946"/>
    <lineage>
        <taxon>Bacteria</taxon>
        <taxon>Bacillati</taxon>
        <taxon>Actinomycetota</taxon>
        <taxon>Actinomycetes</taxon>
        <taxon>Kitasatosporales</taxon>
        <taxon>Streptomycetaceae</taxon>
        <taxon>Streptomyces</taxon>
    </lineage>
</organism>
<dbReference type="AlphaFoldDB" id="A0A387H967"/>
<evidence type="ECO:0000313" key="3">
    <source>
        <dbReference type="Proteomes" id="UP000271554"/>
    </source>
</evidence>
<dbReference type="EMBL" id="CP032698">
    <property type="protein sequence ID" value="AYG78733.1"/>
    <property type="molecule type" value="Genomic_DNA"/>
</dbReference>